<keyword evidence="2" id="KW-1185">Reference proteome</keyword>
<gene>
    <name evidence="1" type="ORF">DASB73_025770</name>
</gene>
<sequence length="226" mass="26338">MEIKENEQKSMLLKDVLAYSRGDDANSLMHALMRQAVVEIVGVSPHKFYRRLQDYVDDGLIRTMRKARAYSVSRLEHVAKTNRTEVDKAQYQRTVDAFNQLRDQILIKAQEQCPVIQNYIIANTFSVNFSIYSEGYFRGPANEGVSYYNIDETANLPKEIEQQENQLRKHIIDAKSTKEEISIADKSIERLLQLERWLDEVLVEDFKTSLDDIMKLRNEIKTIAMK</sequence>
<dbReference type="Proteomes" id="UP001362899">
    <property type="component" value="Unassembled WGS sequence"/>
</dbReference>
<reference evidence="1 2" key="1">
    <citation type="journal article" date="2023" name="Elife">
        <title>Identification of key yeast species and microbe-microbe interactions impacting larval growth of Drosophila in the wild.</title>
        <authorList>
            <person name="Mure A."/>
            <person name="Sugiura Y."/>
            <person name="Maeda R."/>
            <person name="Honda K."/>
            <person name="Sakurai N."/>
            <person name="Takahashi Y."/>
            <person name="Watada M."/>
            <person name="Katoh T."/>
            <person name="Gotoh A."/>
            <person name="Gotoh Y."/>
            <person name="Taniguchi I."/>
            <person name="Nakamura K."/>
            <person name="Hayashi T."/>
            <person name="Katayama T."/>
            <person name="Uemura T."/>
            <person name="Hattori Y."/>
        </authorList>
    </citation>
    <scope>NUCLEOTIDE SEQUENCE [LARGE SCALE GENOMIC DNA]</scope>
    <source>
        <strain evidence="1 2">SB-73</strain>
    </source>
</reference>
<comment type="caution">
    <text evidence="1">The sequence shown here is derived from an EMBL/GenBank/DDBJ whole genome shotgun (WGS) entry which is preliminary data.</text>
</comment>
<proteinExistence type="predicted"/>
<dbReference type="EMBL" id="BTGC01000008">
    <property type="protein sequence ID" value="GMM51614.1"/>
    <property type="molecule type" value="Genomic_DNA"/>
</dbReference>
<protein>
    <submittedName>
        <fullName evidence="1">Uncharacterized protein</fullName>
    </submittedName>
</protein>
<evidence type="ECO:0000313" key="1">
    <source>
        <dbReference type="EMBL" id="GMM51614.1"/>
    </source>
</evidence>
<name>A0AAV5RJ83_STABA</name>
<organism evidence="1 2">
    <name type="scientific">Starmerella bacillaris</name>
    <name type="common">Yeast</name>
    <name type="synonym">Candida zemplinina</name>
    <dbReference type="NCBI Taxonomy" id="1247836"/>
    <lineage>
        <taxon>Eukaryota</taxon>
        <taxon>Fungi</taxon>
        <taxon>Dikarya</taxon>
        <taxon>Ascomycota</taxon>
        <taxon>Saccharomycotina</taxon>
        <taxon>Dipodascomycetes</taxon>
        <taxon>Dipodascales</taxon>
        <taxon>Trichomonascaceae</taxon>
        <taxon>Starmerella</taxon>
    </lineage>
</organism>
<accession>A0AAV5RJ83</accession>
<dbReference type="AlphaFoldDB" id="A0AAV5RJ83"/>
<evidence type="ECO:0000313" key="2">
    <source>
        <dbReference type="Proteomes" id="UP001362899"/>
    </source>
</evidence>